<gene>
    <name evidence="2" type="ORF">SAMN05216586_101191</name>
</gene>
<comment type="caution">
    <text evidence="2">The sequence shown here is derived from an EMBL/GenBank/DDBJ whole genome shotgun (WGS) entry which is preliminary data.</text>
</comment>
<organism evidence="2 3">
    <name type="scientific">Halopseudomonas aestusnigri</name>
    <dbReference type="NCBI Taxonomy" id="857252"/>
    <lineage>
        <taxon>Bacteria</taxon>
        <taxon>Pseudomonadati</taxon>
        <taxon>Pseudomonadota</taxon>
        <taxon>Gammaproteobacteria</taxon>
        <taxon>Pseudomonadales</taxon>
        <taxon>Pseudomonadaceae</taxon>
        <taxon>Halopseudomonas</taxon>
    </lineage>
</organism>
<dbReference type="EMBL" id="FNVE01000001">
    <property type="protein sequence ID" value="SEF49659.1"/>
    <property type="molecule type" value="Genomic_DNA"/>
</dbReference>
<dbReference type="AlphaFoldDB" id="A0AAQ1G4L6"/>
<evidence type="ECO:0000256" key="1">
    <source>
        <dbReference type="SAM" id="SignalP"/>
    </source>
</evidence>
<evidence type="ECO:0000313" key="2">
    <source>
        <dbReference type="EMBL" id="SEF49659.1"/>
    </source>
</evidence>
<feature type="chain" id="PRO_5042926442" evidence="1">
    <location>
        <begin position="22"/>
        <end position="110"/>
    </location>
</feature>
<proteinExistence type="predicted"/>
<keyword evidence="3" id="KW-1185">Reference proteome</keyword>
<keyword evidence="1" id="KW-0732">Signal</keyword>
<feature type="signal peptide" evidence="1">
    <location>
        <begin position="1"/>
        <end position="21"/>
    </location>
</feature>
<reference evidence="2 3" key="1">
    <citation type="submission" date="2016-10" db="EMBL/GenBank/DDBJ databases">
        <authorList>
            <person name="Varghese N."/>
            <person name="Submissions S."/>
        </authorList>
    </citation>
    <scope>NUCLEOTIDE SEQUENCE [LARGE SCALE GENOMIC DNA]</scope>
    <source>
        <strain evidence="2 3">CECT 8317</strain>
    </source>
</reference>
<dbReference type="RefSeq" id="WP_088273305.1">
    <property type="nucleotide sequence ID" value="NZ_AP027273.1"/>
</dbReference>
<dbReference type="Proteomes" id="UP000243518">
    <property type="component" value="Unassembled WGS sequence"/>
</dbReference>
<evidence type="ECO:0000313" key="3">
    <source>
        <dbReference type="Proteomes" id="UP000243518"/>
    </source>
</evidence>
<name>A0AAQ1G4L6_9GAMM</name>
<sequence>MIKKALALFAVLFLFSGHAAAGFDGYVEVTNNTGYDIYYLYVSHAKSDSWEEDVLDDDILPNGHTVRVNLRNAKSSIFDIRAKDEDGDTYTIWDLDVARHDVVFTLDDMD</sequence>
<protein>
    <submittedName>
        <fullName evidence="2">Uncharacterized protein</fullName>
    </submittedName>
</protein>
<accession>A0AAQ1G4L6</accession>